<comment type="subcellular location">
    <subcellularLocation>
        <location evidence="1">Cell envelope</location>
    </subcellularLocation>
</comment>
<dbReference type="GO" id="GO:0030313">
    <property type="term" value="C:cell envelope"/>
    <property type="evidence" value="ECO:0007669"/>
    <property type="project" value="UniProtKB-SubCell"/>
</dbReference>
<dbReference type="PROSITE" id="PS51257">
    <property type="entry name" value="PROKAR_LIPOPROTEIN"/>
    <property type="match status" value="1"/>
</dbReference>
<feature type="domain" description="Periplasmic binding protein" evidence="6">
    <location>
        <begin position="59"/>
        <end position="320"/>
    </location>
</feature>
<evidence type="ECO:0000256" key="2">
    <source>
        <dbReference type="ARBA" id="ARBA00007639"/>
    </source>
</evidence>
<feature type="region of interest" description="Disordered" evidence="4">
    <location>
        <begin position="30"/>
        <end position="49"/>
    </location>
</feature>
<dbReference type="Pfam" id="PF13407">
    <property type="entry name" value="Peripla_BP_4"/>
    <property type="match status" value="1"/>
</dbReference>
<name>A0AAU8A9R4_9FIRM</name>
<evidence type="ECO:0000259" key="6">
    <source>
        <dbReference type="Pfam" id="PF13407"/>
    </source>
</evidence>
<dbReference type="EMBL" id="CP117826">
    <property type="protein sequence ID" value="XCC62833.1"/>
    <property type="molecule type" value="Genomic_DNA"/>
</dbReference>
<dbReference type="RefSeq" id="WP_079547374.1">
    <property type="nucleotide sequence ID" value="NZ_CP117826.1"/>
</dbReference>
<evidence type="ECO:0000256" key="5">
    <source>
        <dbReference type="SAM" id="SignalP"/>
    </source>
</evidence>
<dbReference type="PANTHER" id="PTHR46847">
    <property type="entry name" value="D-ALLOSE-BINDING PERIPLASMIC PROTEIN-RELATED"/>
    <property type="match status" value="1"/>
</dbReference>
<evidence type="ECO:0000256" key="4">
    <source>
        <dbReference type="SAM" id="MobiDB-lite"/>
    </source>
</evidence>
<proteinExistence type="inferred from homology"/>
<reference evidence="7" key="1">
    <citation type="submission" date="2023-02" db="EMBL/GenBank/DDBJ databases">
        <title>Gut commensal Christensenella minuta modulates host metabolism via a new class of secondary bile acids.</title>
        <authorList>
            <person name="Liu C."/>
        </authorList>
    </citation>
    <scope>NUCLEOTIDE SEQUENCE</scope>
    <source>
        <strain evidence="7">CA70</strain>
    </source>
</reference>
<sequence length="358" mass="37526">MKKLLVLVLVVAMVAAMFVGCSSAPAEDAATESSAAAEESAATGETAGDGAAADGDITIGVTLMDYQFAFYQDMLAMMKKTADELGVTIVDVDGAGDVQTQLTAVEDLIYAKDVDAIVMCPVDTEAISTATLECNENNIPVVTVDVRSADGDVVSHVASDNYQIGVEAAKYAEQLLEEKYGEVKGTVACVGYPQITTIAERADGFTEYFADNPNVEVVVQDPISLDPDTAQGVGDDLLQAYPEGSLDIIFGANETNAVGVISAAESANRTDIAVIGVDNSQVFLDALQTDTSVLVATIAQAPTEMGKIGIETAVAYLKGEDYEEEVGTELTVITRDSVADYIASQEELQESISSYKAS</sequence>
<keyword evidence="3 5" id="KW-0732">Signal</keyword>
<dbReference type="InterPro" id="IPR028082">
    <property type="entry name" value="Peripla_BP_I"/>
</dbReference>
<evidence type="ECO:0000256" key="1">
    <source>
        <dbReference type="ARBA" id="ARBA00004196"/>
    </source>
</evidence>
<dbReference type="InterPro" id="IPR025997">
    <property type="entry name" value="SBP_2_dom"/>
</dbReference>
<evidence type="ECO:0000256" key="3">
    <source>
        <dbReference type="ARBA" id="ARBA00022729"/>
    </source>
</evidence>
<gene>
    <name evidence="7" type="ORF">PUP29_02605</name>
</gene>
<dbReference type="PANTHER" id="PTHR46847:SF1">
    <property type="entry name" value="D-ALLOSE-BINDING PERIPLASMIC PROTEIN-RELATED"/>
    <property type="match status" value="1"/>
</dbReference>
<feature type="signal peptide" evidence="5">
    <location>
        <begin position="1"/>
        <end position="26"/>
    </location>
</feature>
<comment type="similarity">
    <text evidence="2">Belongs to the bacterial solute-binding protein 2 family.</text>
</comment>
<dbReference type="Gene3D" id="3.40.50.2300">
    <property type="match status" value="2"/>
</dbReference>
<dbReference type="GO" id="GO:0030246">
    <property type="term" value="F:carbohydrate binding"/>
    <property type="evidence" value="ECO:0007669"/>
    <property type="project" value="UniProtKB-ARBA"/>
</dbReference>
<feature type="chain" id="PRO_5043907992" evidence="5">
    <location>
        <begin position="27"/>
        <end position="358"/>
    </location>
</feature>
<dbReference type="AlphaFoldDB" id="A0AAU8A9R4"/>
<organism evidence="7">
    <name type="scientific">Christensenella massiliensis</name>
    <dbReference type="NCBI Taxonomy" id="1805714"/>
    <lineage>
        <taxon>Bacteria</taxon>
        <taxon>Bacillati</taxon>
        <taxon>Bacillota</taxon>
        <taxon>Clostridia</taxon>
        <taxon>Christensenellales</taxon>
        <taxon>Christensenellaceae</taxon>
        <taxon>Christensenella</taxon>
    </lineage>
</organism>
<accession>A0AAU8A9R4</accession>
<evidence type="ECO:0000313" key="7">
    <source>
        <dbReference type="EMBL" id="XCC62833.1"/>
    </source>
</evidence>
<protein>
    <submittedName>
        <fullName evidence="7">Substrate-binding domain-containing protein</fullName>
    </submittedName>
</protein>
<dbReference type="SUPFAM" id="SSF53822">
    <property type="entry name" value="Periplasmic binding protein-like I"/>
    <property type="match status" value="1"/>
</dbReference>